<dbReference type="FunFam" id="3.30.54.20:FF:000004">
    <property type="entry name" value="Alanine--tRNA ligase"/>
    <property type="match status" value="1"/>
</dbReference>
<sequence>MEINHDYRVKLFDELGFERKQCTECNQWFWTLDKDRTTCGDSPCDEYSFIGNPITSKKYTYNEMVKEFTNFFDEKGHTPVKRSPVVAKRWRDDILLTIASIAVFQPWVTSGLVKPVKNPLVIAQPCIRLNDIDNVGRTGRHLTCFTMGAHHAFNSKDDYKYWTDKTVEYCFELMQRLGIDGKTITFIESWWEGGGNAGPCYEVITHGVELATLVFMQYKKIGNDYEEIPLKIVDTGYGIERFAWASQGTPTVYESLFSEIIEKLKEDAGIPEVDEKIMAESATLAGLMDIENVGDLRVLRQKVAEKIGMDVDELDKLISPLEYIYAIADHTRCLSFMFGDGIVPSNVKEGYLARLVLRKTLRYMEKIGISMSIKDIISMQLENMKEIYPELSAMKEYIMDVLDAEEKKYIQTVNRGRGIVERMAASKSEITLDDLIELYDSNGLPPEIVKDVVDELNKKGKKTIAITVPDNFYTIVAERHEEEKPEEVVSTKKELPELEVSKTELLFFKHPTQVEFEAKVLKIVEKYVVLDKTLFYAEGGGQKYDIGQLNELEVVDVQKKNGIVFHKVSDISKFKEGDTVKGAVNWDNRLKLMRNHTATHVINAAATRVLGKHVWQTGSNVDTEKGRLDITHYERISREQVKEIERIANEIVLSKMPVNSTFMDRNDAEQKYGFTIYQGGVVPGDTLRIIEIEGTDVEACGGTHCSNTSECGYIKVLKTERIQDGVERLEYSTGMGSVSEIASLEDTLIDSAEILGIPNDQLPKTVKRFFEEWKEQKKTIEELQKKVGELVKYELADKFENVGNYEVLVEQVSGTPNELMSIADNLAVGNKLIVLMNENDYLLCKRGENVELSMKDLIRNIGKGGGKDNLAQGKYSENKEQIMEKIIQILNK</sequence>
<dbReference type="GeneID" id="10981838"/>
<dbReference type="GO" id="GO:0000049">
    <property type="term" value="F:tRNA binding"/>
    <property type="evidence" value="ECO:0007669"/>
    <property type="project" value="UniProtKB-KW"/>
</dbReference>
<evidence type="ECO:0000259" key="13">
    <source>
        <dbReference type="PROSITE" id="PS50860"/>
    </source>
</evidence>
<protein>
    <recommendedName>
        <fullName evidence="12">Alanine--tRNA ligase</fullName>
        <ecNumber evidence="12">6.1.1.7</ecNumber>
    </recommendedName>
    <alternativeName>
        <fullName evidence="12">Alanyl-tRNA synthetase</fullName>
        <shortName evidence="12">AlaRS</shortName>
    </alternativeName>
</protein>
<dbReference type="GeneID" id="41278835"/>
<evidence type="ECO:0000256" key="4">
    <source>
        <dbReference type="ARBA" id="ARBA00022598"/>
    </source>
</evidence>
<dbReference type="InterPro" id="IPR045864">
    <property type="entry name" value="aa-tRNA-synth_II/BPL/LPL"/>
</dbReference>
<keyword evidence="10 12" id="KW-0648">Protein biosynthesis</keyword>
<dbReference type="KEGG" id="mmak:MMKA1_04160"/>
<comment type="domain">
    <text evidence="12">Consists of three domains; the N-terminal catalytic domain, the editing domain and the C-terminal C-Ala domain. The editing domain removes incorrectly charged amino acids, while the C-Ala domain, along with tRNA(Ala), serves as a bridge to cooperatively bring together the editing and aminoacylation centers thus stimulating deacylation of misacylated tRNAs.</text>
</comment>
<dbReference type="PANTHER" id="PTHR11777">
    <property type="entry name" value="ALANYL-TRNA SYNTHETASE"/>
    <property type="match status" value="1"/>
</dbReference>
<dbReference type="FunFam" id="3.30.930.10:FF:000056">
    <property type="entry name" value="Alanine--tRNA ligase"/>
    <property type="match status" value="1"/>
</dbReference>
<keyword evidence="6 12" id="KW-0547">Nucleotide-binding</keyword>
<comment type="catalytic activity">
    <reaction evidence="12">
        <text>tRNA(Ala) + L-alanine + ATP = L-alanyl-tRNA(Ala) + AMP + diphosphate</text>
        <dbReference type="Rhea" id="RHEA:12540"/>
        <dbReference type="Rhea" id="RHEA-COMP:9657"/>
        <dbReference type="Rhea" id="RHEA-COMP:9923"/>
        <dbReference type="ChEBI" id="CHEBI:30616"/>
        <dbReference type="ChEBI" id="CHEBI:33019"/>
        <dbReference type="ChEBI" id="CHEBI:57972"/>
        <dbReference type="ChEBI" id="CHEBI:78442"/>
        <dbReference type="ChEBI" id="CHEBI:78497"/>
        <dbReference type="ChEBI" id="CHEBI:456215"/>
        <dbReference type="EC" id="6.1.1.7"/>
    </reaction>
</comment>
<dbReference type="EMBL" id="AP011526">
    <property type="protein sequence ID" value="BAP60533.1"/>
    <property type="molecule type" value="Genomic_DNA"/>
</dbReference>
<dbReference type="InterPro" id="IPR018165">
    <property type="entry name" value="Ala-tRNA-synth_IIc_core"/>
</dbReference>
<comment type="function">
    <text evidence="12">Catalyzes the attachment of alanine to tRNA(Ala) in a two-step reaction: alanine is first activated by ATP to form Ala-AMP and then transferred to the acceptor end of tRNA(Ala). Also edits incorrectly charged Ser-tRNA(Ala) and Gly-tRNA(Ala) via its editing domain.</text>
</comment>
<dbReference type="PROSITE" id="PS50860">
    <property type="entry name" value="AA_TRNA_LIGASE_II_ALA"/>
    <property type="match status" value="1"/>
</dbReference>
<evidence type="ECO:0000256" key="12">
    <source>
        <dbReference type="HAMAP-Rule" id="MF_00036"/>
    </source>
</evidence>
<comment type="cofactor">
    <cofactor evidence="12">
        <name>Zn(2+)</name>
        <dbReference type="ChEBI" id="CHEBI:29105"/>
    </cofactor>
    <text evidence="12">Binds 1 zinc ion per subunit.</text>
</comment>
<name>A0A2Z5PEN5_METMI</name>
<dbReference type="InterPro" id="IPR009000">
    <property type="entry name" value="Transl_B-barrel_sf"/>
</dbReference>
<dbReference type="GO" id="GO:0004813">
    <property type="term" value="F:alanine-tRNA ligase activity"/>
    <property type="evidence" value="ECO:0007669"/>
    <property type="project" value="UniProtKB-UniRule"/>
</dbReference>
<feature type="binding site" evidence="12">
    <location>
        <position position="600"/>
    </location>
    <ligand>
        <name>Zn(2+)</name>
        <dbReference type="ChEBI" id="CHEBI:29105"/>
    </ligand>
</feature>
<organism evidence="14 15">
    <name type="scientific">Methanococcus maripaludis KA1</name>
    <dbReference type="NCBI Taxonomy" id="637914"/>
    <lineage>
        <taxon>Archaea</taxon>
        <taxon>Methanobacteriati</taxon>
        <taxon>Methanobacteriota</taxon>
        <taxon>Methanomada group</taxon>
        <taxon>Methanococci</taxon>
        <taxon>Methanococcales</taxon>
        <taxon>Methanococcaceae</taxon>
        <taxon>Methanococcus</taxon>
    </lineage>
</organism>
<gene>
    <name evidence="12 14" type="primary">alaS</name>
    <name evidence="14" type="ORF">MMKA1_04160</name>
</gene>
<dbReference type="PANTHER" id="PTHR11777:SF9">
    <property type="entry name" value="ALANINE--TRNA LIGASE, CYTOPLASMIC"/>
    <property type="match status" value="1"/>
</dbReference>
<dbReference type="HAMAP" id="MF_00036_A">
    <property type="entry name" value="Ala_tRNA_synth_A"/>
    <property type="match status" value="1"/>
</dbReference>
<evidence type="ECO:0000256" key="9">
    <source>
        <dbReference type="ARBA" id="ARBA00022884"/>
    </source>
</evidence>
<dbReference type="InterPro" id="IPR018163">
    <property type="entry name" value="Thr/Ala-tRNA-synth_IIc_edit"/>
</dbReference>
<dbReference type="FunFam" id="3.30.980.10:FF:000004">
    <property type="entry name" value="Alanine--tRNA ligase, cytoplasmic"/>
    <property type="match status" value="1"/>
</dbReference>
<dbReference type="Gene3D" id="3.30.980.10">
    <property type="entry name" value="Threonyl-trna Synthetase, Chain A, domain 2"/>
    <property type="match status" value="1"/>
</dbReference>
<reference evidence="14 15" key="1">
    <citation type="submission" date="2009-06" db="EMBL/GenBank/DDBJ databases">
        <title>Molecular Evidence for Microbiologically Influenced Corrosion from genome of Methanogen.</title>
        <authorList>
            <person name="Ito N."/>
            <person name="Tsurumaru H."/>
            <person name="Shimizu A."/>
            <person name="Harada T."/>
            <person name="Hosoyama A."/>
            <person name="Horikawa H."/>
            <person name="Wakai S."/>
            <person name="Sasaki K."/>
            <person name="Nishijima K."/>
            <person name="Ataku H."/>
            <person name="Yamazaki J."/>
            <person name="Mise M."/>
            <person name="Yamazaki S."/>
            <person name="Tanikawa S."/>
            <person name="Harayama S."/>
            <person name="Fujita N."/>
        </authorList>
    </citation>
    <scope>NUCLEOTIDE SEQUENCE [LARGE SCALE GENOMIC DNA]</scope>
    <source>
        <strain evidence="15">KA1 ( NBRC 102054)</strain>
    </source>
</reference>
<evidence type="ECO:0000313" key="15">
    <source>
        <dbReference type="Proteomes" id="UP000264208"/>
    </source>
</evidence>
<dbReference type="Gene3D" id="3.10.310.40">
    <property type="match status" value="1"/>
</dbReference>
<dbReference type="InterPro" id="IPR050058">
    <property type="entry name" value="Ala-tRNA_ligase"/>
</dbReference>
<keyword evidence="5 12" id="KW-0479">Metal-binding</keyword>
<evidence type="ECO:0000256" key="5">
    <source>
        <dbReference type="ARBA" id="ARBA00022723"/>
    </source>
</evidence>
<dbReference type="SUPFAM" id="SSF55186">
    <property type="entry name" value="ThrRS/AlaRS common domain"/>
    <property type="match status" value="1"/>
</dbReference>
<dbReference type="Gene3D" id="3.30.930.10">
    <property type="entry name" value="Bira Bifunctional Protein, Domain 2"/>
    <property type="match status" value="1"/>
</dbReference>
<evidence type="ECO:0000256" key="10">
    <source>
        <dbReference type="ARBA" id="ARBA00022917"/>
    </source>
</evidence>
<dbReference type="SMART" id="SM00863">
    <property type="entry name" value="tRNA_SAD"/>
    <property type="match status" value="1"/>
</dbReference>
<keyword evidence="4 12" id="KW-0436">Ligase</keyword>
<evidence type="ECO:0000256" key="11">
    <source>
        <dbReference type="ARBA" id="ARBA00023146"/>
    </source>
</evidence>
<feature type="binding site" evidence="12">
    <location>
        <position position="704"/>
    </location>
    <ligand>
        <name>Zn(2+)</name>
        <dbReference type="ChEBI" id="CHEBI:29105"/>
    </ligand>
</feature>
<dbReference type="SUPFAM" id="SSF50447">
    <property type="entry name" value="Translation proteins"/>
    <property type="match status" value="1"/>
</dbReference>
<evidence type="ECO:0000256" key="7">
    <source>
        <dbReference type="ARBA" id="ARBA00022833"/>
    </source>
</evidence>
<dbReference type="InterPro" id="IPR022429">
    <property type="entry name" value="Ala-tRNA_lgiase_arc"/>
</dbReference>
<evidence type="ECO:0000256" key="3">
    <source>
        <dbReference type="ARBA" id="ARBA00022555"/>
    </source>
</evidence>
<accession>A0A2Z5PEN5</accession>
<keyword evidence="3 12" id="KW-0820">tRNA-binding</keyword>
<feature type="binding site" evidence="12">
    <location>
        <position position="700"/>
    </location>
    <ligand>
        <name>Zn(2+)</name>
        <dbReference type="ChEBI" id="CHEBI:29105"/>
    </ligand>
</feature>
<comment type="similarity">
    <text evidence="1 12">Belongs to the class-II aminoacyl-tRNA synthetase family.</text>
</comment>
<dbReference type="GO" id="GO:0005524">
    <property type="term" value="F:ATP binding"/>
    <property type="evidence" value="ECO:0007669"/>
    <property type="project" value="UniProtKB-UniRule"/>
</dbReference>
<dbReference type="EC" id="6.1.1.7" evidence="12"/>
<feature type="domain" description="Alanyl-transfer RNA synthetases family profile" evidence="13">
    <location>
        <begin position="59"/>
        <end position="743"/>
    </location>
</feature>
<dbReference type="RefSeq" id="WP_013998815.1">
    <property type="nucleotide sequence ID" value="NZ_AP011526.1"/>
</dbReference>
<dbReference type="GO" id="GO:0008270">
    <property type="term" value="F:zinc ion binding"/>
    <property type="evidence" value="ECO:0007669"/>
    <property type="project" value="UniProtKB-UniRule"/>
</dbReference>
<dbReference type="Gene3D" id="2.40.30.130">
    <property type="match status" value="1"/>
</dbReference>
<dbReference type="NCBIfam" id="TIGR00344">
    <property type="entry name" value="alaS"/>
    <property type="match status" value="1"/>
</dbReference>
<keyword evidence="7 12" id="KW-0862">Zinc</keyword>
<dbReference type="Pfam" id="PF07973">
    <property type="entry name" value="tRNA_SAD"/>
    <property type="match status" value="1"/>
</dbReference>
<evidence type="ECO:0000256" key="6">
    <source>
        <dbReference type="ARBA" id="ARBA00022741"/>
    </source>
</evidence>
<dbReference type="SUPFAM" id="SSF55681">
    <property type="entry name" value="Class II aaRS and biotin synthetases"/>
    <property type="match status" value="1"/>
</dbReference>
<dbReference type="Gene3D" id="3.30.54.20">
    <property type="match status" value="1"/>
</dbReference>
<dbReference type="NCBIfam" id="TIGR03683">
    <property type="entry name" value="A-tRNA_syn_arch"/>
    <property type="match status" value="1"/>
</dbReference>
<dbReference type="AlphaFoldDB" id="A0A2Z5PEN5"/>
<evidence type="ECO:0000256" key="8">
    <source>
        <dbReference type="ARBA" id="ARBA00022840"/>
    </source>
</evidence>
<dbReference type="GO" id="GO:0005737">
    <property type="term" value="C:cytoplasm"/>
    <property type="evidence" value="ECO:0007669"/>
    <property type="project" value="UniProtKB-SubCell"/>
</dbReference>
<dbReference type="GO" id="GO:0002161">
    <property type="term" value="F:aminoacyl-tRNA deacylase activity"/>
    <property type="evidence" value="ECO:0007669"/>
    <property type="project" value="TreeGrafter"/>
</dbReference>
<dbReference type="InterPro" id="IPR012947">
    <property type="entry name" value="tRNA_SAD"/>
</dbReference>
<evidence type="ECO:0000256" key="1">
    <source>
        <dbReference type="ARBA" id="ARBA00008226"/>
    </source>
</evidence>
<dbReference type="CDD" id="cd00673">
    <property type="entry name" value="AlaRS_core"/>
    <property type="match status" value="1"/>
</dbReference>
<keyword evidence="2 12" id="KW-0963">Cytoplasm</keyword>
<evidence type="ECO:0000313" key="14">
    <source>
        <dbReference type="EMBL" id="BAP60533.1"/>
    </source>
</evidence>
<dbReference type="SUPFAM" id="SSF101353">
    <property type="entry name" value="Putative anticodon-binding domain of alanyl-tRNA synthetase (AlaRS)"/>
    <property type="match status" value="1"/>
</dbReference>
<dbReference type="Pfam" id="PF01411">
    <property type="entry name" value="tRNA-synt_2c"/>
    <property type="match status" value="1"/>
</dbReference>
<dbReference type="PRINTS" id="PR00980">
    <property type="entry name" value="TRNASYNTHALA"/>
</dbReference>
<dbReference type="InterPro" id="IPR002318">
    <property type="entry name" value="Ala-tRNA-lgiase_IIc"/>
</dbReference>
<comment type="subcellular location">
    <subcellularLocation>
        <location evidence="12">Cytoplasm</location>
    </subcellularLocation>
</comment>
<keyword evidence="8 12" id="KW-0067">ATP-binding</keyword>
<dbReference type="GO" id="GO:0006419">
    <property type="term" value="P:alanyl-tRNA aminoacylation"/>
    <property type="evidence" value="ECO:0007669"/>
    <property type="project" value="UniProtKB-UniRule"/>
</dbReference>
<dbReference type="Gene3D" id="6.10.250.550">
    <property type="match status" value="1"/>
</dbReference>
<proteinExistence type="inferred from homology"/>
<dbReference type="Proteomes" id="UP000264208">
    <property type="component" value="Chromosome"/>
</dbReference>
<evidence type="ECO:0000256" key="2">
    <source>
        <dbReference type="ARBA" id="ARBA00022490"/>
    </source>
</evidence>
<keyword evidence="11 12" id="KW-0030">Aminoacyl-tRNA synthetase</keyword>
<dbReference type="InterPro" id="IPR018164">
    <property type="entry name" value="Ala-tRNA-synth_IIc_N"/>
</dbReference>
<feature type="binding site" evidence="12">
    <location>
        <position position="596"/>
    </location>
    <ligand>
        <name>Zn(2+)</name>
        <dbReference type="ChEBI" id="CHEBI:29105"/>
    </ligand>
</feature>
<keyword evidence="9 12" id="KW-0694">RNA-binding</keyword>
<dbReference type="InterPro" id="IPR018162">
    <property type="entry name" value="Ala-tRNA-ligase_IIc_anticod-bd"/>
</dbReference>